<dbReference type="InterPro" id="IPR037160">
    <property type="entry name" value="DNA_Pol_thumb_sf"/>
</dbReference>
<comment type="function">
    <text evidence="3">DNA polymerase that functions in several pathways of DNA repair. Involved in base excision repair (BER) responsible for repair of lesions that give rise to abasic (AP) sites in DNA. Also contributes to DNA double-strand break repair by non-homologous end joining and homologous recombination. Has both template-dependent and template-independent (terminal transferase) DNA polymerase activities. Has also a 5'-deoxyribose-5-phosphate lyase (dRP lyase) activity.</text>
</comment>
<comment type="similarity">
    <text evidence="3">Belongs to the DNA polymerase type-X family.</text>
</comment>
<dbReference type="GO" id="GO:0003887">
    <property type="term" value="F:DNA-directed DNA polymerase activity"/>
    <property type="evidence" value="ECO:0007669"/>
    <property type="project" value="UniProtKB-UniRule"/>
</dbReference>
<keyword evidence="1 3" id="KW-0808">Transferase</keyword>
<dbReference type="SMART" id="SM00483">
    <property type="entry name" value="POLXc"/>
    <property type="match status" value="1"/>
</dbReference>
<dbReference type="GO" id="GO:0046872">
    <property type="term" value="F:metal ion binding"/>
    <property type="evidence" value="ECO:0007669"/>
    <property type="project" value="UniProtKB-UniRule"/>
</dbReference>
<keyword evidence="3" id="KW-0234">DNA repair</keyword>
<dbReference type="GO" id="GO:0003677">
    <property type="term" value="F:DNA binding"/>
    <property type="evidence" value="ECO:0007669"/>
    <property type="project" value="UniProtKB-UniRule"/>
</dbReference>
<dbReference type="InterPro" id="IPR029398">
    <property type="entry name" value="PolB_thumb"/>
</dbReference>
<protein>
    <recommendedName>
        <fullName evidence="3">DNA polymerase</fullName>
        <ecNumber evidence="3">2.7.7.7</ecNumber>
    </recommendedName>
</protein>
<keyword evidence="3" id="KW-0539">Nucleus</keyword>
<evidence type="ECO:0000313" key="5">
    <source>
        <dbReference type="EMBL" id="GMK54292.1"/>
    </source>
</evidence>
<dbReference type="Gene3D" id="3.30.460.10">
    <property type="entry name" value="Beta Polymerase, domain 2"/>
    <property type="match status" value="1"/>
</dbReference>
<dbReference type="AlphaFoldDB" id="A0AAD3Y9Y3"/>
<gene>
    <name evidence="5" type="ORF">CspeluHIS016_0108780</name>
</gene>
<dbReference type="InterPro" id="IPR022312">
    <property type="entry name" value="DNA_pol_X"/>
</dbReference>
<dbReference type="Proteomes" id="UP001222932">
    <property type="component" value="Unassembled WGS sequence"/>
</dbReference>
<dbReference type="EC" id="2.7.7.7" evidence="3"/>
<organism evidence="5 6">
    <name type="scientific">Cutaneotrichosporon spelunceum</name>
    <dbReference type="NCBI Taxonomy" id="1672016"/>
    <lineage>
        <taxon>Eukaryota</taxon>
        <taxon>Fungi</taxon>
        <taxon>Dikarya</taxon>
        <taxon>Basidiomycota</taxon>
        <taxon>Agaricomycotina</taxon>
        <taxon>Tremellomycetes</taxon>
        <taxon>Trichosporonales</taxon>
        <taxon>Trichosporonaceae</taxon>
        <taxon>Cutaneotrichosporon</taxon>
    </lineage>
</organism>
<evidence type="ECO:0000259" key="4">
    <source>
        <dbReference type="SMART" id="SM00483"/>
    </source>
</evidence>
<reference evidence="5" key="2">
    <citation type="submission" date="2023-06" db="EMBL/GenBank/DDBJ databases">
        <authorList>
            <person name="Kobayashi Y."/>
            <person name="Kayamori A."/>
            <person name="Aoki K."/>
            <person name="Shiwa Y."/>
            <person name="Fujita N."/>
            <person name="Sugita T."/>
            <person name="Iwasaki W."/>
            <person name="Tanaka N."/>
            <person name="Takashima M."/>
        </authorList>
    </citation>
    <scope>NUCLEOTIDE SEQUENCE</scope>
    <source>
        <strain evidence="5">HIS016</strain>
    </source>
</reference>
<comment type="subcellular location">
    <subcellularLocation>
        <location evidence="3">Nucleus</location>
    </subcellularLocation>
</comment>
<dbReference type="Pfam" id="PF14792">
    <property type="entry name" value="DNA_pol_B_palm"/>
    <property type="match status" value="1"/>
</dbReference>
<name>A0AAD3Y9Y3_9TREE</name>
<keyword evidence="3" id="KW-0239">DNA-directed DNA polymerase</keyword>
<dbReference type="GO" id="GO:0006284">
    <property type="term" value="P:base-excision repair"/>
    <property type="evidence" value="ECO:0007669"/>
    <property type="project" value="TreeGrafter"/>
</dbReference>
<evidence type="ECO:0000256" key="3">
    <source>
        <dbReference type="RuleBase" id="RU366014"/>
    </source>
</evidence>
<dbReference type="PRINTS" id="PR00870">
    <property type="entry name" value="DNAPOLXBETA"/>
</dbReference>
<dbReference type="GO" id="GO:0005634">
    <property type="term" value="C:nucleus"/>
    <property type="evidence" value="ECO:0007669"/>
    <property type="project" value="UniProtKB-SubCell"/>
</dbReference>
<dbReference type="GO" id="GO:0006303">
    <property type="term" value="P:double-strand break repair via nonhomologous end joining"/>
    <property type="evidence" value="ECO:0007669"/>
    <property type="project" value="TreeGrafter"/>
</dbReference>
<comment type="catalytic activity">
    <reaction evidence="3">
        <text>DNA(n) + a 2'-deoxyribonucleoside 5'-triphosphate = DNA(n+1) + diphosphate</text>
        <dbReference type="Rhea" id="RHEA:22508"/>
        <dbReference type="Rhea" id="RHEA-COMP:17339"/>
        <dbReference type="Rhea" id="RHEA-COMP:17340"/>
        <dbReference type="ChEBI" id="CHEBI:33019"/>
        <dbReference type="ChEBI" id="CHEBI:61560"/>
        <dbReference type="ChEBI" id="CHEBI:173112"/>
        <dbReference type="EC" id="2.7.7.7"/>
    </reaction>
</comment>
<evidence type="ECO:0000256" key="2">
    <source>
        <dbReference type="ARBA" id="ARBA00022695"/>
    </source>
</evidence>
<dbReference type="EMBL" id="BTCM01000001">
    <property type="protein sequence ID" value="GMK54292.1"/>
    <property type="molecule type" value="Genomic_DNA"/>
</dbReference>
<dbReference type="InterPro" id="IPR002054">
    <property type="entry name" value="DNA-dir_DNA_pol_X"/>
</dbReference>
<comment type="caution">
    <text evidence="5">The sequence shown here is derived from an EMBL/GenBank/DDBJ whole genome shotgun (WGS) entry which is preliminary data.</text>
</comment>
<dbReference type="SUPFAM" id="SSF81301">
    <property type="entry name" value="Nucleotidyltransferase"/>
    <property type="match status" value="1"/>
</dbReference>
<dbReference type="PANTHER" id="PTHR11276:SF42">
    <property type="entry name" value="DNA POLYMERASE BETA"/>
    <property type="match status" value="1"/>
</dbReference>
<accession>A0AAD3Y9Y3</accession>
<reference evidence="5" key="1">
    <citation type="journal article" date="2023" name="BMC Genomics">
        <title>Chromosome-level genome assemblies of Cutaneotrichosporon spp. (Trichosporonales, Basidiomycota) reveal imbalanced evolution between nucleotide sequences and chromosome synteny.</title>
        <authorList>
            <person name="Kobayashi Y."/>
            <person name="Kayamori A."/>
            <person name="Aoki K."/>
            <person name="Shiwa Y."/>
            <person name="Matsutani M."/>
            <person name="Fujita N."/>
            <person name="Sugita T."/>
            <person name="Iwasaki W."/>
            <person name="Tanaka N."/>
            <person name="Takashima M."/>
        </authorList>
    </citation>
    <scope>NUCLEOTIDE SEQUENCE</scope>
    <source>
        <strain evidence="5">HIS016</strain>
    </source>
</reference>
<proteinExistence type="inferred from homology"/>
<keyword evidence="3" id="KW-0227">DNA damage</keyword>
<dbReference type="PANTHER" id="PTHR11276">
    <property type="entry name" value="DNA POLYMERASE TYPE-X FAMILY MEMBER"/>
    <property type="match status" value="1"/>
</dbReference>
<keyword evidence="2 3" id="KW-0548">Nucleotidyltransferase</keyword>
<dbReference type="InterPro" id="IPR043519">
    <property type="entry name" value="NT_sf"/>
</dbReference>
<feature type="domain" description="DNA-directed DNA polymerase X" evidence="4">
    <location>
        <begin position="5"/>
        <end position="350"/>
    </location>
</feature>
<evidence type="ECO:0000256" key="1">
    <source>
        <dbReference type="ARBA" id="ARBA00022679"/>
    </source>
</evidence>
<evidence type="ECO:0000313" key="6">
    <source>
        <dbReference type="Proteomes" id="UP001222932"/>
    </source>
</evidence>
<dbReference type="InterPro" id="IPR002008">
    <property type="entry name" value="DNA_pol_X_beta-like"/>
</dbReference>
<sequence length="468" mass="53068">MTHRDYKEILIPSRLLMDALTVPMNSRGGPIMVRHDDRDFANAEAREHPDVRIAPVTLSQRLLKDGDRLLTLGEIEGAIGIENNFVWKTIWALLQKFQSSGLESLTEEQISRELFSRLPSLGANKAHALAYSGNRTLDDLIGNERVKDKTKNFIRLLQVQDRAIPRAEVEEFRERLQDALAGSVPRYRFEIVGSYRHGAAYTQSIKVLVWHTDFERSGQDDSGIHPLYHLLERDGLIRLQDMIQGGPNSPGTHTSLQCLSSLDEDRPLRFLDIRLVPTESVPFRRFWDTGSSWLVGHMRMEAKKRGLELWPRGLFPLGQKRPAQTAILVENERELFELLDVPWIEPTQRGPKGANVMLPKLRAWSSASRPSADYLNRILSQATVVKPGRMHPTNVPEIVAASRLPLPKARAKDVPAFPAINIEGSFANINTVQQRAAASLSRSRFEKEELKRLERRQREEAAAKKANV</sequence>
<dbReference type="Gene3D" id="3.30.210.10">
    <property type="entry name" value="DNA polymerase, thumb domain"/>
    <property type="match status" value="1"/>
</dbReference>
<dbReference type="Pfam" id="PF14791">
    <property type="entry name" value="DNA_pol_B_thumb"/>
    <property type="match status" value="1"/>
</dbReference>
<dbReference type="InterPro" id="IPR028207">
    <property type="entry name" value="DNA_pol_B_palm_palm"/>
</dbReference>
<keyword evidence="6" id="KW-1185">Reference proteome</keyword>